<evidence type="ECO:0000313" key="11">
    <source>
        <dbReference type="EMBL" id="KAK5091345.1"/>
    </source>
</evidence>
<keyword evidence="9" id="KW-0325">Glycoprotein</keyword>
<dbReference type="EMBL" id="JAVRRJ010000001">
    <property type="protein sequence ID" value="KAK5091345.1"/>
    <property type="molecule type" value="Genomic_DNA"/>
</dbReference>
<feature type="transmembrane region" description="Helical" evidence="10">
    <location>
        <begin position="490"/>
        <end position="510"/>
    </location>
</feature>
<comment type="similarity">
    <text evidence="3">Belongs to the PIGS family.</text>
</comment>
<keyword evidence="7 10" id="KW-1133">Transmembrane helix</keyword>
<dbReference type="Proteomes" id="UP001309876">
    <property type="component" value="Unassembled WGS sequence"/>
</dbReference>
<organism evidence="11 12">
    <name type="scientific">Lithohypha guttulata</name>
    <dbReference type="NCBI Taxonomy" id="1690604"/>
    <lineage>
        <taxon>Eukaryota</taxon>
        <taxon>Fungi</taxon>
        <taxon>Dikarya</taxon>
        <taxon>Ascomycota</taxon>
        <taxon>Pezizomycotina</taxon>
        <taxon>Eurotiomycetes</taxon>
        <taxon>Chaetothyriomycetidae</taxon>
        <taxon>Chaetothyriales</taxon>
        <taxon>Trichomeriaceae</taxon>
        <taxon>Lithohypha</taxon>
    </lineage>
</organism>
<evidence type="ECO:0000313" key="12">
    <source>
        <dbReference type="Proteomes" id="UP001309876"/>
    </source>
</evidence>
<reference evidence="11 12" key="1">
    <citation type="submission" date="2023-08" db="EMBL/GenBank/DDBJ databases">
        <title>Black Yeasts Isolated from many extreme environments.</title>
        <authorList>
            <person name="Coleine C."/>
            <person name="Stajich J.E."/>
            <person name="Selbmann L."/>
        </authorList>
    </citation>
    <scope>NUCLEOTIDE SEQUENCE [LARGE SCALE GENOMIC DNA]</scope>
    <source>
        <strain evidence="11 12">CCFEE 5910</strain>
    </source>
</reference>
<evidence type="ECO:0000256" key="5">
    <source>
        <dbReference type="ARBA" id="ARBA00022692"/>
    </source>
</evidence>
<dbReference type="InterPro" id="IPR019540">
    <property type="entry name" value="PtdIno-glycan_biosynth_class_S"/>
</dbReference>
<proteinExistence type="inferred from homology"/>
<evidence type="ECO:0000256" key="8">
    <source>
        <dbReference type="ARBA" id="ARBA00023136"/>
    </source>
</evidence>
<protein>
    <submittedName>
        <fullName evidence="11">GPI transamidase component</fullName>
    </submittedName>
</protein>
<gene>
    <name evidence="11" type="primary">GPI17</name>
    <name evidence="11" type="ORF">LTR05_001528</name>
</gene>
<comment type="subcellular location">
    <subcellularLocation>
        <location evidence="1">Endoplasmic reticulum membrane</location>
        <topology evidence="1">Multi-pass membrane protein</topology>
    </subcellularLocation>
</comment>
<dbReference type="PANTHER" id="PTHR21072:SF13">
    <property type="entry name" value="GPI TRANSAMIDASE COMPONENT PIG-S"/>
    <property type="match status" value="1"/>
</dbReference>
<evidence type="ECO:0000256" key="4">
    <source>
        <dbReference type="ARBA" id="ARBA00022502"/>
    </source>
</evidence>
<dbReference type="GO" id="GO:0006506">
    <property type="term" value="P:GPI anchor biosynthetic process"/>
    <property type="evidence" value="ECO:0007669"/>
    <property type="project" value="UniProtKB-KW"/>
</dbReference>
<keyword evidence="5 10" id="KW-0812">Transmembrane</keyword>
<feature type="transmembrane region" description="Helical" evidence="10">
    <location>
        <begin position="21"/>
        <end position="40"/>
    </location>
</feature>
<dbReference type="PANTHER" id="PTHR21072">
    <property type="entry name" value="GPI TRANSAMIDASE COMPONENT PIG-S"/>
    <property type="match status" value="1"/>
</dbReference>
<evidence type="ECO:0000256" key="6">
    <source>
        <dbReference type="ARBA" id="ARBA00022824"/>
    </source>
</evidence>
<sequence length="521" mass="57962">MSLAMGTPVETQREVSLRSRVVWSFWVIILLLGLPTWWATTSIERASLPSDLMLASHDDLWYSIPVCLSSASIAKNELAKLAWETQKLAKGQQFLFKFHVQAQIQCQQDAVTTLITIAEGEDYDIQYSSRSASFEARYPEGGMPSLPFHLATFLQSAFLEEHASVAYQLFTSGKSNEDIQSFIQTLPQDMTNNIQKAANRAFKPGSNYHLSISLFTAGSAPSSWDIRQALDTYIEPIVYALSSTSNISVASQVQLYSSFSPSVQPQQRDSTWRLKKEDLTSFVNTAEWPLSPSIGQGPTINFITYVPAKQFIPLLLDDNSTNSWLVPQWGGITILNPPLRSNEESELESEVLPDHLDHASLVPAFESFQTQLLQLLGVPQSTKLPLQERLKSFQRLSALSLYLRTSSNLGSLARLAQRLSNIPIPRHVLRSVDSALARLSVFQQCLTTSTTGESWSTCFTSARAAFVESEKAFFDKSMVGQVYFPDEHKVAVYLPLLGPVGVPLVVGLLGEMKSIIGRRKR</sequence>
<keyword evidence="6" id="KW-0256">Endoplasmic reticulum</keyword>
<evidence type="ECO:0000256" key="1">
    <source>
        <dbReference type="ARBA" id="ARBA00004477"/>
    </source>
</evidence>
<comment type="pathway">
    <text evidence="2">Glycolipid biosynthesis; glycosylphosphatidylinositol-anchor biosynthesis.</text>
</comment>
<name>A0AAN7T7X1_9EURO</name>
<evidence type="ECO:0000256" key="7">
    <source>
        <dbReference type="ARBA" id="ARBA00022989"/>
    </source>
</evidence>
<evidence type="ECO:0000256" key="9">
    <source>
        <dbReference type="ARBA" id="ARBA00023180"/>
    </source>
</evidence>
<dbReference type="AlphaFoldDB" id="A0AAN7T7X1"/>
<evidence type="ECO:0000256" key="2">
    <source>
        <dbReference type="ARBA" id="ARBA00004687"/>
    </source>
</evidence>
<dbReference type="GO" id="GO:0042765">
    <property type="term" value="C:GPI-anchor transamidase complex"/>
    <property type="evidence" value="ECO:0007669"/>
    <property type="project" value="InterPro"/>
</dbReference>
<accession>A0AAN7T7X1</accession>
<comment type="caution">
    <text evidence="11">The sequence shown here is derived from an EMBL/GenBank/DDBJ whole genome shotgun (WGS) entry which is preliminary data.</text>
</comment>
<dbReference type="Pfam" id="PF10510">
    <property type="entry name" value="PIG-S"/>
    <property type="match status" value="1"/>
</dbReference>
<evidence type="ECO:0000256" key="3">
    <source>
        <dbReference type="ARBA" id="ARBA00005316"/>
    </source>
</evidence>
<dbReference type="GO" id="GO:0016255">
    <property type="term" value="P:attachment of GPI anchor to protein"/>
    <property type="evidence" value="ECO:0007669"/>
    <property type="project" value="InterPro"/>
</dbReference>
<keyword evidence="4" id="KW-0337">GPI-anchor biosynthesis</keyword>
<keyword evidence="12" id="KW-1185">Reference proteome</keyword>
<keyword evidence="8 10" id="KW-0472">Membrane</keyword>
<evidence type="ECO:0000256" key="10">
    <source>
        <dbReference type="SAM" id="Phobius"/>
    </source>
</evidence>